<dbReference type="Pfam" id="PF13614">
    <property type="entry name" value="AAA_31"/>
    <property type="match status" value="1"/>
</dbReference>
<accession>A0A1Z4JF09</accession>
<evidence type="ECO:0000313" key="3">
    <source>
        <dbReference type="Proteomes" id="UP000217895"/>
    </source>
</evidence>
<dbReference type="CDD" id="cd02042">
    <property type="entry name" value="ParAB_family"/>
    <property type="match status" value="1"/>
</dbReference>
<feature type="domain" description="AAA" evidence="1">
    <location>
        <begin position="193"/>
        <end position="369"/>
    </location>
</feature>
<evidence type="ECO:0000259" key="1">
    <source>
        <dbReference type="Pfam" id="PF13614"/>
    </source>
</evidence>
<organism evidence="2 3">
    <name type="scientific">Leptolyngbya boryana NIES-2135</name>
    <dbReference type="NCBI Taxonomy" id="1973484"/>
    <lineage>
        <taxon>Bacteria</taxon>
        <taxon>Bacillati</taxon>
        <taxon>Cyanobacteriota</taxon>
        <taxon>Cyanophyceae</taxon>
        <taxon>Leptolyngbyales</taxon>
        <taxon>Leptolyngbyaceae</taxon>
        <taxon>Leptolyngbya group</taxon>
        <taxon>Leptolyngbya</taxon>
    </lineage>
</organism>
<sequence>MVASAPNTKTKPTAAQRKIIEDWAGLSDKASERQVENALVFPMIAALGFKPHQIVSSNIANTGESGLIPDALIYQDLNQPPVLVIENKKRHPALANASSADFVGACQQSSYYKEAVGYISNGIQQYLNINLVKPQYLAPYGLVCNGDFFQLWRRVDGLIFPLTPIQRMTKTSIPELMRQLGYCLGNPQPALVTTVWNRKGGVAKTTNTLNIGATLALAGKKVLLVDLDPQNDLTRGLGLEPASFPDYLSSCTNKFELREFDAMKSILHGAIQEKSFPTSDGQSFELHVLSASREHLENSRDRGQAKNQIEKSTNVRFEPVFKQIVHCLKQDYDYILIDVSPSIDALSKAVLFTCDTVLIPSNLSEKALHHAIEVDQLAIPSMRELRARGERLHLAPWSLGIVYSNCPTNSDNLIKNTIEPELQKRGFTGKRYKERLHTYTQITAAEFKHMPVVCWQNSPITNCYTQLVNKVFLSHNFTDR</sequence>
<dbReference type="Proteomes" id="UP000217895">
    <property type="component" value="Chromosome"/>
</dbReference>
<dbReference type="Gene3D" id="3.40.50.300">
    <property type="entry name" value="P-loop containing nucleotide triphosphate hydrolases"/>
    <property type="match status" value="1"/>
</dbReference>
<dbReference type="AlphaFoldDB" id="A0A1Z4JF09"/>
<protein>
    <submittedName>
        <fullName evidence="2">Cobyrinic acid a,c-diamide synthase</fullName>
    </submittedName>
</protein>
<dbReference type="InterPro" id="IPR050678">
    <property type="entry name" value="DNA_Partitioning_ATPase"/>
</dbReference>
<dbReference type="PANTHER" id="PTHR13696">
    <property type="entry name" value="P-LOOP CONTAINING NUCLEOSIDE TRIPHOSPHATE HYDROLASE"/>
    <property type="match status" value="1"/>
</dbReference>
<reference evidence="2 3" key="1">
    <citation type="submission" date="2017-06" db="EMBL/GenBank/DDBJ databases">
        <title>Genome sequencing of cyanobaciteial culture collection at National Institute for Environmental Studies (NIES).</title>
        <authorList>
            <person name="Hirose Y."/>
            <person name="Shimura Y."/>
            <person name="Fujisawa T."/>
            <person name="Nakamura Y."/>
            <person name="Kawachi M."/>
        </authorList>
    </citation>
    <scope>NUCLEOTIDE SEQUENCE [LARGE SCALE GENOMIC DNA]</scope>
    <source>
        <strain evidence="2 3">NIES-2135</strain>
    </source>
</reference>
<name>A0A1Z4JF09_LEPBY</name>
<evidence type="ECO:0000313" key="2">
    <source>
        <dbReference type="EMBL" id="BAY55243.1"/>
    </source>
</evidence>
<dbReference type="PANTHER" id="PTHR13696:SF99">
    <property type="entry name" value="COBYRINIC ACID AC-DIAMIDE SYNTHASE"/>
    <property type="match status" value="1"/>
</dbReference>
<gene>
    <name evidence="2" type="ORF">NIES2135_20660</name>
</gene>
<dbReference type="InterPro" id="IPR025669">
    <property type="entry name" value="AAA_dom"/>
</dbReference>
<keyword evidence="3" id="KW-1185">Reference proteome</keyword>
<dbReference type="InterPro" id="IPR027417">
    <property type="entry name" value="P-loop_NTPase"/>
</dbReference>
<proteinExistence type="predicted"/>
<dbReference type="EMBL" id="AP018203">
    <property type="protein sequence ID" value="BAY55243.1"/>
    <property type="molecule type" value="Genomic_DNA"/>
</dbReference>
<dbReference type="SUPFAM" id="SSF52540">
    <property type="entry name" value="P-loop containing nucleoside triphosphate hydrolases"/>
    <property type="match status" value="1"/>
</dbReference>